<keyword evidence="6" id="KW-0408">Iron</keyword>
<evidence type="ECO:0000256" key="2">
    <source>
        <dbReference type="ARBA" id="ARBA00022723"/>
    </source>
</evidence>
<dbReference type="PROSITE" id="PS51471">
    <property type="entry name" value="FE2OG_OXY"/>
    <property type="match status" value="1"/>
</dbReference>
<dbReference type="GO" id="GO:0031543">
    <property type="term" value="F:peptidyl-proline dioxygenase activity"/>
    <property type="evidence" value="ECO:0007669"/>
    <property type="project" value="TreeGrafter"/>
</dbReference>
<dbReference type="InterPro" id="IPR051559">
    <property type="entry name" value="HIF_prolyl_hydroxylases"/>
</dbReference>
<reference evidence="8" key="1">
    <citation type="submission" date="2021-01" db="EMBL/GenBank/DDBJ databases">
        <authorList>
            <person name="Corre E."/>
            <person name="Pelletier E."/>
            <person name="Niang G."/>
            <person name="Scheremetjew M."/>
            <person name="Finn R."/>
            <person name="Kale V."/>
            <person name="Holt S."/>
            <person name="Cochrane G."/>
            <person name="Meng A."/>
            <person name="Brown T."/>
            <person name="Cohen L."/>
        </authorList>
    </citation>
    <scope>NUCLEOTIDE SEQUENCE</scope>
    <source>
        <strain evidence="8">CCMP3105</strain>
    </source>
</reference>
<keyword evidence="4" id="KW-0223">Dioxygenase</keyword>
<dbReference type="Pfam" id="PF13640">
    <property type="entry name" value="2OG-FeII_Oxy_3"/>
    <property type="match status" value="1"/>
</dbReference>
<evidence type="ECO:0000259" key="7">
    <source>
        <dbReference type="PROSITE" id="PS51471"/>
    </source>
</evidence>
<comment type="cofactor">
    <cofactor evidence="1">
        <name>L-ascorbate</name>
        <dbReference type="ChEBI" id="CHEBI:38290"/>
    </cofactor>
</comment>
<keyword evidence="5" id="KW-0560">Oxidoreductase</keyword>
<dbReference type="Gene3D" id="2.60.120.620">
    <property type="entry name" value="q2cbj1_9rhob like domain"/>
    <property type="match status" value="1"/>
</dbReference>
<dbReference type="AlphaFoldDB" id="A0A7S4RB46"/>
<keyword evidence="2" id="KW-0479">Metal-binding</keyword>
<keyword evidence="3" id="KW-0847">Vitamin C</keyword>
<evidence type="ECO:0000313" key="8">
    <source>
        <dbReference type="EMBL" id="CAE4608921.1"/>
    </source>
</evidence>
<evidence type="ECO:0000256" key="5">
    <source>
        <dbReference type="ARBA" id="ARBA00023002"/>
    </source>
</evidence>
<dbReference type="GO" id="GO:0031418">
    <property type="term" value="F:L-ascorbic acid binding"/>
    <property type="evidence" value="ECO:0007669"/>
    <property type="project" value="UniProtKB-KW"/>
</dbReference>
<dbReference type="PANTHER" id="PTHR12907:SF26">
    <property type="entry name" value="HIF PROLYL HYDROXYLASE, ISOFORM C"/>
    <property type="match status" value="1"/>
</dbReference>
<name>A0A7S4RB46_9DINO</name>
<accession>A0A7S4RB46</accession>
<dbReference type="InterPro" id="IPR005123">
    <property type="entry name" value="Oxoglu/Fe-dep_dioxygenase_dom"/>
</dbReference>
<protein>
    <recommendedName>
        <fullName evidence="7">Fe2OG dioxygenase domain-containing protein</fullName>
    </recommendedName>
</protein>
<proteinExistence type="predicted"/>
<organism evidence="8">
    <name type="scientific">Alexandrium monilatum</name>
    <dbReference type="NCBI Taxonomy" id="311494"/>
    <lineage>
        <taxon>Eukaryota</taxon>
        <taxon>Sar</taxon>
        <taxon>Alveolata</taxon>
        <taxon>Dinophyceae</taxon>
        <taxon>Gonyaulacales</taxon>
        <taxon>Pyrocystaceae</taxon>
        <taxon>Alexandrium</taxon>
    </lineage>
</organism>
<dbReference type="GO" id="GO:0008198">
    <property type="term" value="F:ferrous iron binding"/>
    <property type="evidence" value="ECO:0007669"/>
    <property type="project" value="TreeGrafter"/>
</dbReference>
<evidence type="ECO:0000256" key="3">
    <source>
        <dbReference type="ARBA" id="ARBA00022896"/>
    </source>
</evidence>
<dbReference type="EMBL" id="HBNR01047107">
    <property type="protein sequence ID" value="CAE4608921.1"/>
    <property type="molecule type" value="Transcribed_RNA"/>
</dbReference>
<dbReference type="SMART" id="SM00702">
    <property type="entry name" value="P4Hc"/>
    <property type="match status" value="1"/>
</dbReference>
<dbReference type="InterPro" id="IPR044862">
    <property type="entry name" value="Pro_4_hyd_alph_FE2OG_OXY"/>
</dbReference>
<gene>
    <name evidence="8" type="ORF">AMON00008_LOCUS32805</name>
</gene>
<evidence type="ECO:0000256" key="4">
    <source>
        <dbReference type="ARBA" id="ARBA00022964"/>
    </source>
</evidence>
<dbReference type="GO" id="GO:0071456">
    <property type="term" value="P:cellular response to hypoxia"/>
    <property type="evidence" value="ECO:0007669"/>
    <property type="project" value="TreeGrafter"/>
</dbReference>
<evidence type="ECO:0000256" key="6">
    <source>
        <dbReference type="ARBA" id="ARBA00023004"/>
    </source>
</evidence>
<dbReference type="PANTHER" id="PTHR12907">
    <property type="entry name" value="EGL NINE HOMOLOG-RELATED"/>
    <property type="match status" value="1"/>
</dbReference>
<dbReference type="InterPro" id="IPR006620">
    <property type="entry name" value="Pro_4_hyd_alph"/>
</dbReference>
<sequence length="579" mass="64407">MGILGNALDEIAWGVCLLRKHHGEVQELCGSDELAAGACSDTPPERCEECGGAYSLSKPPPFILDMSQRWLCASCCLQEDADANPFQFMKGNLEKVWLSQAQLFAAQGAPAGRRAAARPPCSGRHPVLVLWDPSDGQCRVVGRALEHAFGECCRFLDSGDRSAVEDALQGHPGIPLDDLCQSGAMSAVFPSGCWISNCQKYPKVLLYELKYMRVVRPPDPETLRSVVRCYQEPLQAIRRELQSAPRWWLDPRALALISLALEHQKYIVIDGFLQDPEWRAILSEARSINHAGQMEPGRKKGTSHLAVDEADLMNRDDRPYRWTMLDDNIAYCGDGDSRAPSVGRYDTPARDALVTALQAGGSGTRPAVAARLASVHLREKAMVTVYRASTRGRYQQHVDSHDAKFRRLSTLLYFNEGWEPGDGGENRLFEAGAYNTQVKADTAPLANRLLVFWAEEDCPHEVLHTWKDRYAATVWYADADLLVGDMLGHPLGMRDRLAEDHMKIVGHLQTAFPVAPLAFADVMLRAGVPREEGRRLHAIHSLLAYDRRPPHWVAWDDAKSALEGSDSRIHELLPKGMDM</sequence>
<evidence type="ECO:0000256" key="1">
    <source>
        <dbReference type="ARBA" id="ARBA00001961"/>
    </source>
</evidence>
<feature type="domain" description="Fe2OG dioxygenase" evidence="7">
    <location>
        <begin position="377"/>
        <end position="478"/>
    </location>
</feature>